<organism evidence="9 10">
    <name type="scientific">Rhizobium anhuiense</name>
    <dbReference type="NCBI Taxonomy" id="1184720"/>
    <lineage>
        <taxon>Bacteria</taxon>
        <taxon>Pseudomonadati</taxon>
        <taxon>Pseudomonadota</taxon>
        <taxon>Alphaproteobacteria</taxon>
        <taxon>Hyphomicrobiales</taxon>
        <taxon>Rhizobiaceae</taxon>
        <taxon>Rhizobium/Agrobacterium group</taxon>
        <taxon>Rhizobium</taxon>
    </lineage>
</organism>
<dbReference type="GO" id="GO:0003700">
    <property type="term" value="F:DNA-binding transcription factor activity"/>
    <property type="evidence" value="ECO:0007669"/>
    <property type="project" value="InterPro"/>
</dbReference>
<dbReference type="EMBL" id="RIBW01000001">
    <property type="protein sequence ID" value="RUM04822.1"/>
    <property type="molecule type" value="Genomic_DNA"/>
</dbReference>
<dbReference type="InterPro" id="IPR036390">
    <property type="entry name" value="WH_DNA-bd_sf"/>
</dbReference>
<comment type="function">
    <text evidence="5">Transcriptional regulator of the ttuABCDE tartrate utilization operon.</text>
</comment>
<dbReference type="Gene3D" id="1.10.10.10">
    <property type="entry name" value="Winged helix-like DNA-binding domain superfamily/Winged helix DNA-binding domain"/>
    <property type="match status" value="1"/>
</dbReference>
<protein>
    <recommendedName>
        <fullName evidence="6">HTH-type transcriptional regulator TtuA</fullName>
    </recommendedName>
    <alternativeName>
        <fullName evidence="7">Tartrate utilization transcriptional regulator</fullName>
    </alternativeName>
</protein>
<dbReference type="AlphaFoldDB" id="A0A432NYU3"/>
<dbReference type="CDD" id="cd05466">
    <property type="entry name" value="PBP2_LTTR_substrate"/>
    <property type="match status" value="1"/>
</dbReference>
<dbReference type="SUPFAM" id="SSF46785">
    <property type="entry name" value="Winged helix' DNA-binding domain"/>
    <property type="match status" value="1"/>
</dbReference>
<evidence type="ECO:0000256" key="2">
    <source>
        <dbReference type="ARBA" id="ARBA00023015"/>
    </source>
</evidence>
<evidence type="ECO:0000256" key="3">
    <source>
        <dbReference type="ARBA" id="ARBA00023125"/>
    </source>
</evidence>
<dbReference type="GO" id="GO:0003677">
    <property type="term" value="F:DNA binding"/>
    <property type="evidence" value="ECO:0007669"/>
    <property type="project" value="UniProtKB-KW"/>
</dbReference>
<dbReference type="Proteomes" id="UP000273611">
    <property type="component" value="Unassembled WGS sequence"/>
</dbReference>
<evidence type="ECO:0000256" key="1">
    <source>
        <dbReference type="ARBA" id="ARBA00009437"/>
    </source>
</evidence>
<sequence>METCQMVDFVRQLDWNLLHTFMIVAQERSMTRAADVMHRTQPAISQGIKRLEETAGTKLLERSRTGLIPTPAGEMLLEQVRSIFATISRLPVGFEAAPAALSGRLKIAMIDQVVNETLDRALTSFFARYPGVDLEITVSTTAAIIRAVELGHCTFGISDGVIPDFLASRELMRERFGLFCGAIHRLAGRRDLTVAQLRAEPFIGFTADVLGGTHMGDVTAYRASASIGQRVRGQSSYVSEIRRMIECGLGIGFLPLHLAEPYVDQGKLWRLPPYRDEPCASAYVVTNPQIGLSVPETLFLKELSKIDFGL</sequence>
<feature type="domain" description="HTH lysR-type" evidence="8">
    <location>
        <begin position="13"/>
        <end position="70"/>
    </location>
</feature>
<evidence type="ECO:0000256" key="6">
    <source>
        <dbReference type="ARBA" id="ARBA00067332"/>
    </source>
</evidence>
<keyword evidence="3" id="KW-0238">DNA-binding</keyword>
<dbReference type="SUPFAM" id="SSF53850">
    <property type="entry name" value="Periplasmic binding protein-like II"/>
    <property type="match status" value="1"/>
</dbReference>
<comment type="similarity">
    <text evidence="1">Belongs to the LysR transcriptional regulatory family.</text>
</comment>
<reference evidence="9 10" key="1">
    <citation type="journal article" date="2015" name="Int. J. Syst. Evol. Microbiol.">
        <title>Rhizobium anhuiense sp. nov., isolated from effective nodules of Vicia faba and Pisum sativum.</title>
        <authorList>
            <person name="Zhang Y.J."/>
            <person name="Zheng W.T."/>
            <person name="Everall I."/>
            <person name="Young J.P."/>
            <person name="Zhang X.X."/>
            <person name="Tian C.F."/>
            <person name="Sui X.H."/>
            <person name="Wang E.T."/>
            <person name="Chen W.X."/>
        </authorList>
    </citation>
    <scope>NUCLEOTIDE SEQUENCE [LARGE SCALE GENOMIC DNA]</scope>
    <source>
        <strain evidence="9 10">CCBAU 23252</strain>
    </source>
</reference>
<evidence type="ECO:0000313" key="10">
    <source>
        <dbReference type="Proteomes" id="UP000273611"/>
    </source>
</evidence>
<evidence type="ECO:0000313" key="9">
    <source>
        <dbReference type="EMBL" id="RUM04822.1"/>
    </source>
</evidence>
<dbReference type="PRINTS" id="PR00039">
    <property type="entry name" value="HTHLYSR"/>
</dbReference>
<dbReference type="PROSITE" id="PS50931">
    <property type="entry name" value="HTH_LYSR"/>
    <property type="match status" value="1"/>
</dbReference>
<dbReference type="Pfam" id="PF03466">
    <property type="entry name" value="LysR_substrate"/>
    <property type="match status" value="1"/>
</dbReference>
<accession>A0A432NYU3</accession>
<evidence type="ECO:0000259" key="8">
    <source>
        <dbReference type="PROSITE" id="PS50931"/>
    </source>
</evidence>
<dbReference type="PANTHER" id="PTHR30346:SF28">
    <property type="entry name" value="HTH-TYPE TRANSCRIPTIONAL REGULATOR CYNR"/>
    <property type="match status" value="1"/>
</dbReference>
<keyword evidence="4" id="KW-0804">Transcription</keyword>
<evidence type="ECO:0000256" key="4">
    <source>
        <dbReference type="ARBA" id="ARBA00023163"/>
    </source>
</evidence>
<keyword evidence="2" id="KW-0805">Transcription regulation</keyword>
<evidence type="ECO:0000256" key="7">
    <source>
        <dbReference type="ARBA" id="ARBA00083243"/>
    </source>
</evidence>
<dbReference type="GO" id="GO:0032993">
    <property type="term" value="C:protein-DNA complex"/>
    <property type="evidence" value="ECO:0007669"/>
    <property type="project" value="TreeGrafter"/>
</dbReference>
<name>A0A432NYU3_9HYPH</name>
<dbReference type="InterPro" id="IPR005119">
    <property type="entry name" value="LysR_subst-bd"/>
</dbReference>
<proteinExistence type="inferred from homology"/>
<gene>
    <name evidence="9" type="ORF">EEQ99_04815</name>
</gene>
<dbReference type="PANTHER" id="PTHR30346">
    <property type="entry name" value="TRANSCRIPTIONAL DUAL REGULATOR HCAR-RELATED"/>
    <property type="match status" value="1"/>
</dbReference>
<dbReference type="FunFam" id="1.10.10.10:FF:000001">
    <property type="entry name" value="LysR family transcriptional regulator"/>
    <property type="match status" value="1"/>
</dbReference>
<dbReference type="InterPro" id="IPR036388">
    <property type="entry name" value="WH-like_DNA-bd_sf"/>
</dbReference>
<dbReference type="Gene3D" id="3.40.190.10">
    <property type="entry name" value="Periplasmic binding protein-like II"/>
    <property type="match status" value="2"/>
</dbReference>
<evidence type="ECO:0000256" key="5">
    <source>
        <dbReference type="ARBA" id="ARBA00054626"/>
    </source>
</evidence>
<dbReference type="Pfam" id="PF00126">
    <property type="entry name" value="HTH_1"/>
    <property type="match status" value="1"/>
</dbReference>
<comment type="caution">
    <text evidence="9">The sequence shown here is derived from an EMBL/GenBank/DDBJ whole genome shotgun (WGS) entry which is preliminary data.</text>
</comment>
<dbReference type="InterPro" id="IPR000847">
    <property type="entry name" value="LysR_HTH_N"/>
</dbReference>